<dbReference type="PANTHER" id="PTHR46558">
    <property type="entry name" value="TRACRIPTIONAL REGULATORY PROTEIN-RELATED-RELATED"/>
    <property type="match status" value="1"/>
</dbReference>
<comment type="caution">
    <text evidence="3">The sequence shown here is derived from an EMBL/GenBank/DDBJ whole genome shotgun (WGS) entry which is preliminary data.</text>
</comment>
<reference evidence="3 4" key="1">
    <citation type="submission" date="2018-11" db="EMBL/GenBank/DDBJ databases">
        <title>Species Designations Belie Phenotypic and Genotypic Heterogeneity in Oral Streptococci.</title>
        <authorList>
            <person name="Velsko I."/>
        </authorList>
    </citation>
    <scope>NUCLEOTIDE SEQUENCE [LARGE SCALE GENOMIC DNA]</scope>
    <source>
        <strain evidence="3 4">KLC03</strain>
    </source>
</reference>
<dbReference type="Proteomes" id="UP000269317">
    <property type="component" value="Unassembled WGS sequence"/>
</dbReference>
<dbReference type="SMART" id="SM00530">
    <property type="entry name" value="HTH_XRE"/>
    <property type="match status" value="1"/>
</dbReference>
<dbReference type="CDD" id="cd00093">
    <property type="entry name" value="HTH_XRE"/>
    <property type="match status" value="1"/>
</dbReference>
<feature type="domain" description="HTH cro/C1-type" evidence="2">
    <location>
        <begin position="7"/>
        <end position="61"/>
    </location>
</feature>
<evidence type="ECO:0000313" key="4">
    <source>
        <dbReference type="Proteomes" id="UP000269317"/>
    </source>
</evidence>
<protein>
    <submittedName>
        <fullName evidence="3">HTH-type transcriptional regulator Xre</fullName>
    </submittedName>
</protein>
<dbReference type="Pfam" id="PF01381">
    <property type="entry name" value="HTH_3"/>
    <property type="match status" value="1"/>
</dbReference>
<dbReference type="PANTHER" id="PTHR46558:SF11">
    <property type="entry name" value="HTH-TYPE TRANSCRIPTIONAL REGULATOR XRE"/>
    <property type="match status" value="1"/>
</dbReference>
<organism evidence="3 4">
    <name type="scientific">Streptococcus sanguinis</name>
    <dbReference type="NCBI Taxonomy" id="1305"/>
    <lineage>
        <taxon>Bacteria</taxon>
        <taxon>Bacillati</taxon>
        <taxon>Bacillota</taxon>
        <taxon>Bacilli</taxon>
        <taxon>Lactobacillales</taxon>
        <taxon>Streptococcaceae</taxon>
        <taxon>Streptococcus</taxon>
    </lineage>
</organism>
<evidence type="ECO:0000256" key="1">
    <source>
        <dbReference type="ARBA" id="ARBA00023125"/>
    </source>
</evidence>
<dbReference type="RefSeq" id="WP_125341513.1">
    <property type="nucleotide sequence ID" value="NZ_CP076614.1"/>
</dbReference>
<dbReference type="AlphaFoldDB" id="A0A427Z634"/>
<keyword evidence="1" id="KW-0238">DNA-binding</keyword>
<proteinExistence type="predicted"/>
<dbReference type="Gene3D" id="1.10.260.40">
    <property type="entry name" value="lambda repressor-like DNA-binding domains"/>
    <property type="match status" value="1"/>
</dbReference>
<dbReference type="InterPro" id="IPR010982">
    <property type="entry name" value="Lambda_DNA-bd_dom_sf"/>
</dbReference>
<evidence type="ECO:0000259" key="2">
    <source>
        <dbReference type="PROSITE" id="PS50943"/>
    </source>
</evidence>
<dbReference type="GO" id="GO:0003677">
    <property type="term" value="F:DNA binding"/>
    <property type="evidence" value="ECO:0007669"/>
    <property type="project" value="UniProtKB-KW"/>
</dbReference>
<accession>A0A427Z634</accession>
<sequence length="142" mass="16045">MTFASRLKQLRKENGYTQVTLATALGLSKGTVAMWETGKRTPDYEVVNQLADIFDRRIDYILGYSDDATSPKLLEEVEQSGEWETQSELIDIFRQYIRLDAYGKMNVNALINRETTRCQDQNTEESASGIIIGTKALKGVDL</sequence>
<name>A0A427Z634_STRSA</name>
<dbReference type="PROSITE" id="PS50943">
    <property type="entry name" value="HTH_CROC1"/>
    <property type="match status" value="1"/>
</dbReference>
<dbReference type="EMBL" id="RJML01000008">
    <property type="protein sequence ID" value="RSI08081.1"/>
    <property type="molecule type" value="Genomic_DNA"/>
</dbReference>
<gene>
    <name evidence="3" type="primary">xre_2</name>
    <name evidence="3" type="ORF">D8887_09395</name>
</gene>
<dbReference type="SUPFAM" id="SSF47413">
    <property type="entry name" value="lambda repressor-like DNA-binding domains"/>
    <property type="match status" value="1"/>
</dbReference>
<evidence type="ECO:0000313" key="3">
    <source>
        <dbReference type="EMBL" id="RSI08081.1"/>
    </source>
</evidence>
<dbReference type="InterPro" id="IPR001387">
    <property type="entry name" value="Cro/C1-type_HTH"/>
</dbReference>